<dbReference type="GO" id="GO:0003960">
    <property type="term" value="F:quinone reductase (NADPH) activity"/>
    <property type="evidence" value="ECO:0007669"/>
    <property type="project" value="InterPro"/>
</dbReference>
<dbReference type="InterPro" id="IPR011032">
    <property type="entry name" value="GroES-like_sf"/>
</dbReference>
<dbReference type="EnsemblMetazoa" id="XM_021046899.2">
    <property type="protein sequence ID" value="XP_020902558.1"/>
    <property type="gene ID" value="LOC110241069"/>
</dbReference>
<dbReference type="InterPro" id="IPR013149">
    <property type="entry name" value="ADH-like_C"/>
</dbReference>
<dbReference type="Pfam" id="PF08240">
    <property type="entry name" value="ADH_N"/>
    <property type="match status" value="1"/>
</dbReference>
<dbReference type="PANTHER" id="PTHR48106:SF13">
    <property type="entry name" value="QUINONE OXIDOREDUCTASE-RELATED"/>
    <property type="match status" value="1"/>
</dbReference>
<evidence type="ECO:0000259" key="3">
    <source>
        <dbReference type="SMART" id="SM00829"/>
    </source>
</evidence>
<evidence type="ECO:0000313" key="4">
    <source>
        <dbReference type="EnsemblMetazoa" id="XP_020902558.1"/>
    </source>
</evidence>
<dbReference type="GO" id="GO:0035925">
    <property type="term" value="F:mRNA 3'-UTR AU-rich region binding"/>
    <property type="evidence" value="ECO:0007669"/>
    <property type="project" value="TreeGrafter"/>
</dbReference>
<dbReference type="GO" id="GO:0070402">
    <property type="term" value="F:NADPH binding"/>
    <property type="evidence" value="ECO:0007669"/>
    <property type="project" value="TreeGrafter"/>
</dbReference>
<keyword evidence="1" id="KW-0521">NADP</keyword>
<dbReference type="OMA" id="GKHETIR"/>
<evidence type="ECO:0000256" key="1">
    <source>
        <dbReference type="ARBA" id="ARBA00022857"/>
    </source>
</evidence>
<keyword evidence="2" id="KW-0560">Oxidoreductase</keyword>
<dbReference type="InterPro" id="IPR013154">
    <property type="entry name" value="ADH-like_N"/>
</dbReference>
<sequence>MLRVVFTLGKANKFIASKLLQRASVSRMSMKAVVVHEFGDSSKLSYEDVPIPDVGKEEVLVKNSFCGVNFIDIMCRQGVMAQRFPQNSTMGFEGSGVVEKVGEGVQNVNVGDKVAYIGFDVGSYAEYSKVPLWRVIKTPDNVSLEKAASTLWQGMTAYCFVDNVYPIKAGTKVLIQGIAGGVGNLLCQLAKIKDGFVIGTCSTEKKRAIAKEAGADEVILYSEKDFVEETKRITDGKGVNVIYDGVGKTTFLKGFDCLAPRGTMVLYGAASGNPDPINPMMLARGSYYLTFGSHVPYTSDPDLYPKMATELLDLVAQDKLKFGSVEKIPLANVQEAHDRLQGRKTAGKVLLVP</sequence>
<dbReference type="InterPro" id="IPR036291">
    <property type="entry name" value="NAD(P)-bd_dom_sf"/>
</dbReference>
<dbReference type="Gene3D" id="3.40.50.720">
    <property type="entry name" value="NAD(P)-binding Rossmann-like Domain"/>
    <property type="match status" value="1"/>
</dbReference>
<dbReference type="AlphaFoldDB" id="A0A913XCW5"/>
<dbReference type="SMART" id="SM00829">
    <property type="entry name" value="PKS_ER"/>
    <property type="match status" value="1"/>
</dbReference>
<name>A0A913XCW5_EXADI</name>
<dbReference type="Gene3D" id="3.90.180.10">
    <property type="entry name" value="Medium-chain alcohol dehydrogenases, catalytic domain"/>
    <property type="match status" value="1"/>
</dbReference>
<dbReference type="GO" id="GO:0005829">
    <property type="term" value="C:cytosol"/>
    <property type="evidence" value="ECO:0007669"/>
    <property type="project" value="TreeGrafter"/>
</dbReference>
<keyword evidence="5" id="KW-1185">Reference proteome</keyword>
<feature type="domain" description="Enoyl reductase (ER)" evidence="3">
    <location>
        <begin position="39"/>
        <end position="351"/>
    </location>
</feature>
<proteinExistence type="predicted"/>
<dbReference type="GeneID" id="110241069"/>
<dbReference type="SUPFAM" id="SSF50129">
    <property type="entry name" value="GroES-like"/>
    <property type="match status" value="1"/>
</dbReference>
<evidence type="ECO:0000313" key="5">
    <source>
        <dbReference type="Proteomes" id="UP000887567"/>
    </source>
</evidence>
<protein>
    <recommendedName>
        <fullName evidence="3">Enoyl reductase (ER) domain-containing protein</fullName>
    </recommendedName>
</protein>
<dbReference type="InterPro" id="IPR047618">
    <property type="entry name" value="QOR-like"/>
</dbReference>
<dbReference type="Pfam" id="PF00107">
    <property type="entry name" value="ADH_zinc_N"/>
    <property type="match status" value="1"/>
</dbReference>
<dbReference type="SUPFAM" id="SSF51735">
    <property type="entry name" value="NAD(P)-binding Rossmann-fold domains"/>
    <property type="match status" value="1"/>
</dbReference>
<dbReference type="Proteomes" id="UP000887567">
    <property type="component" value="Unplaced"/>
</dbReference>
<dbReference type="CDD" id="cd05286">
    <property type="entry name" value="QOR2"/>
    <property type="match status" value="1"/>
</dbReference>
<dbReference type="PANTHER" id="PTHR48106">
    <property type="entry name" value="QUINONE OXIDOREDUCTASE PIG3-RELATED"/>
    <property type="match status" value="1"/>
</dbReference>
<reference evidence="4" key="1">
    <citation type="submission" date="2022-11" db="UniProtKB">
        <authorList>
            <consortium name="EnsemblMetazoa"/>
        </authorList>
    </citation>
    <scope>IDENTIFICATION</scope>
</reference>
<evidence type="ECO:0000256" key="2">
    <source>
        <dbReference type="ARBA" id="ARBA00023002"/>
    </source>
</evidence>
<accession>A0A913XCW5</accession>
<dbReference type="InterPro" id="IPR020843">
    <property type="entry name" value="ER"/>
</dbReference>
<dbReference type="KEGG" id="epa:110241069"/>
<organism evidence="4 5">
    <name type="scientific">Exaiptasia diaphana</name>
    <name type="common">Tropical sea anemone</name>
    <name type="synonym">Aiptasia pulchella</name>
    <dbReference type="NCBI Taxonomy" id="2652724"/>
    <lineage>
        <taxon>Eukaryota</taxon>
        <taxon>Metazoa</taxon>
        <taxon>Cnidaria</taxon>
        <taxon>Anthozoa</taxon>
        <taxon>Hexacorallia</taxon>
        <taxon>Actiniaria</taxon>
        <taxon>Aiptasiidae</taxon>
        <taxon>Exaiptasia</taxon>
    </lineage>
</organism>
<dbReference type="OrthoDB" id="3509362at2759"/>
<dbReference type="RefSeq" id="XP_020902558.1">
    <property type="nucleotide sequence ID" value="XM_021046899.2"/>
</dbReference>